<feature type="region of interest" description="Disordered" evidence="3">
    <location>
        <begin position="1"/>
        <end position="21"/>
    </location>
</feature>
<dbReference type="AlphaFoldDB" id="A0A9P4NBR3"/>
<evidence type="ECO:0000256" key="2">
    <source>
        <dbReference type="ARBA" id="ARBA00023008"/>
    </source>
</evidence>
<accession>A0A9P4NBR3</accession>
<comment type="caution">
    <text evidence="5">The sequence shown here is derived from an EMBL/GenBank/DDBJ whole genome shotgun (WGS) entry which is preliminary data.</text>
</comment>
<dbReference type="InterPro" id="IPR008922">
    <property type="entry name" value="Di-copper_centre_dom_sf"/>
</dbReference>
<sequence length="391" mass="42804">MIRDKGLHQTENTSHSREPPHTGTLCGIWAVGLGLLIAASAQASSSESQKTAWTTKSQRREWHTLSRDDKLDYINAEKCLMSKPAKLGLPAARTIFDEFQMSHVLNTKVVHGVGAFLPFHRLFIHAHEALLQAECNYTGGQPYWNESLDAGNFSSSIILDPEVGFGGNGTGPLNCIVDGPFKDYVNPIGPGQTFSDHCIDRIISDCASEMAGRQSIDQCMRMQNFSAFGPCLEGMPHVAGHGGIGGQMLNVFSSPGDPIFYLHHAYLDKLWWDWQSQNLTSRLTDIAGPNVPAPFWFPPERNATSSPPPFCNSNWTLPPVGTPNRTILGFPVGWPLPIPATLDKAELLGSDGDPGNETTLGHVLTMYGVVPNRTIAEVMDIRCGLLCYEYI</sequence>
<dbReference type="GO" id="GO:0016491">
    <property type="term" value="F:oxidoreductase activity"/>
    <property type="evidence" value="ECO:0007669"/>
    <property type="project" value="InterPro"/>
</dbReference>
<dbReference type="PANTHER" id="PTHR11474:SF126">
    <property type="entry name" value="TYROSINASE-LIKE PROTEIN TYR-1-RELATED"/>
    <property type="match status" value="1"/>
</dbReference>
<feature type="domain" description="Tyrosinase copper-binding" evidence="4">
    <location>
        <begin position="257"/>
        <end position="268"/>
    </location>
</feature>
<keyword evidence="6" id="KW-1185">Reference proteome</keyword>
<name>A0A9P4NBR3_9PLEO</name>
<evidence type="ECO:0000259" key="4">
    <source>
        <dbReference type="PROSITE" id="PS00498"/>
    </source>
</evidence>
<feature type="compositionally biased region" description="Basic and acidic residues" evidence="3">
    <location>
        <begin position="1"/>
        <end position="20"/>
    </location>
</feature>
<dbReference type="OrthoDB" id="6132182at2759"/>
<dbReference type="PRINTS" id="PR00092">
    <property type="entry name" value="TYROSINASE"/>
</dbReference>
<dbReference type="PROSITE" id="PS00498">
    <property type="entry name" value="TYROSINASE_2"/>
    <property type="match status" value="1"/>
</dbReference>
<protein>
    <submittedName>
        <fullName evidence="5">Di-copper centre-containing protein</fullName>
    </submittedName>
</protein>
<dbReference type="Pfam" id="PF00264">
    <property type="entry name" value="Tyrosinase"/>
    <property type="match status" value="1"/>
</dbReference>
<keyword evidence="2" id="KW-0186">Copper</keyword>
<organism evidence="5 6">
    <name type="scientific">Lojkania enalia</name>
    <dbReference type="NCBI Taxonomy" id="147567"/>
    <lineage>
        <taxon>Eukaryota</taxon>
        <taxon>Fungi</taxon>
        <taxon>Dikarya</taxon>
        <taxon>Ascomycota</taxon>
        <taxon>Pezizomycotina</taxon>
        <taxon>Dothideomycetes</taxon>
        <taxon>Pleosporomycetidae</taxon>
        <taxon>Pleosporales</taxon>
        <taxon>Pleosporales incertae sedis</taxon>
        <taxon>Lojkania</taxon>
    </lineage>
</organism>
<dbReference type="InterPro" id="IPR050316">
    <property type="entry name" value="Tyrosinase/Hemocyanin"/>
</dbReference>
<gene>
    <name evidence="5" type="ORF">CC78DRAFT_611225</name>
</gene>
<dbReference type="Proteomes" id="UP000800093">
    <property type="component" value="Unassembled WGS sequence"/>
</dbReference>
<dbReference type="GO" id="GO:0046872">
    <property type="term" value="F:metal ion binding"/>
    <property type="evidence" value="ECO:0007669"/>
    <property type="project" value="UniProtKB-KW"/>
</dbReference>
<proteinExistence type="predicted"/>
<evidence type="ECO:0000313" key="6">
    <source>
        <dbReference type="Proteomes" id="UP000800093"/>
    </source>
</evidence>
<evidence type="ECO:0000313" key="5">
    <source>
        <dbReference type="EMBL" id="KAF2270326.1"/>
    </source>
</evidence>
<dbReference type="Gene3D" id="1.10.1280.10">
    <property type="entry name" value="Di-copper center containing domain from catechol oxidase"/>
    <property type="match status" value="1"/>
</dbReference>
<reference evidence="6" key="1">
    <citation type="journal article" date="2020" name="Stud. Mycol.">
        <title>101 Dothideomycetes genomes: A test case for predicting lifestyles and emergence of pathogens.</title>
        <authorList>
            <person name="Haridas S."/>
            <person name="Albert R."/>
            <person name="Binder M."/>
            <person name="Bloem J."/>
            <person name="LaButti K."/>
            <person name="Salamov A."/>
            <person name="Andreopoulos B."/>
            <person name="Baker S."/>
            <person name="Barry K."/>
            <person name="Bills G."/>
            <person name="Bluhm B."/>
            <person name="Cannon C."/>
            <person name="Castanera R."/>
            <person name="Culley D."/>
            <person name="Daum C."/>
            <person name="Ezra D."/>
            <person name="Gonzalez J."/>
            <person name="Henrissat B."/>
            <person name="Kuo A."/>
            <person name="Liang C."/>
            <person name="Lipzen A."/>
            <person name="Lutzoni F."/>
            <person name="Magnuson J."/>
            <person name="Mondo S."/>
            <person name="Nolan M."/>
            <person name="Ohm R."/>
            <person name="Pangilinan J."/>
            <person name="Park H.-J."/>
            <person name="Ramirez L."/>
            <person name="Alfaro M."/>
            <person name="Sun H."/>
            <person name="Tritt A."/>
            <person name="Yoshinaga Y."/>
            <person name="Zwiers L.-H."/>
            <person name="Turgeon B."/>
            <person name="Goodwin S."/>
            <person name="Spatafora J."/>
            <person name="Crous P."/>
            <person name="Grigoriev I."/>
        </authorList>
    </citation>
    <scope>NUCLEOTIDE SEQUENCE [LARGE SCALE GENOMIC DNA]</scope>
    <source>
        <strain evidence="6">CBS 304.66</strain>
    </source>
</reference>
<evidence type="ECO:0000256" key="3">
    <source>
        <dbReference type="SAM" id="MobiDB-lite"/>
    </source>
</evidence>
<dbReference type="SUPFAM" id="SSF48056">
    <property type="entry name" value="Di-copper centre-containing domain"/>
    <property type="match status" value="1"/>
</dbReference>
<evidence type="ECO:0000256" key="1">
    <source>
        <dbReference type="ARBA" id="ARBA00022723"/>
    </source>
</evidence>
<dbReference type="EMBL" id="ML986579">
    <property type="protein sequence ID" value="KAF2270326.1"/>
    <property type="molecule type" value="Genomic_DNA"/>
</dbReference>
<keyword evidence="1" id="KW-0479">Metal-binding</keyword>
<dbReference type="InterPro" id="IPR002227">
    <property type="entry name" value="Tyrosinase_Cu-bd"/>
</dbReference>
<dbReference type="PANTHER" id="PTHR11474">
    <property type="entry name" value="TYROSINASE FAMILY MEMBER"/>
    <property type="match status" value="1"/>
</dbReference>